<gene>
    <name evidence="1" type="ORF">A1Q2_00199</name>
</gene>
<dbReference type="AlphaFoldDB" id="K1W9F9"/>
<sequence>MTIQTSFSYDNFPNLWDEILSHASTEAKRDVRTVSRALRSAIDRRVRHLILTAGPPPQSEEDLDVADGAEAAAYDWRTGLTMPTFPVLQRIGAWGSEDDSFNCWGSNFDIVVPPWREQRALTRLTGIVDFFGYIHQWLHLGRISHLFTHLEVLRLTQDADGTFLFYLPFGADTVVLFPSPKGLEANMANPICKGLSGGRNRAEEPSILDAFWPEPPQPSELLVSMLPEAEPEMNPPLDVPRGIPFGVHRLVVNLDGHIGNPATSFHFLYDIPEHVAEIVFVLPHLTSLSGTGSVKGASAVDLVEVMRSSTARHTVVGCECVGVANFADEVREALKALTVHEPHLDVDYSIDDELTCGMSGWQRKSVASRAHALSHDIVFWGDHLTVPVPQEKTLSLKQKVDDRLSRLEFVTVEEYRRRVGEEAAALHLIQYPGL</sequence>
<name>K1W9F9_TRIAC</name>
<dbReference type="InParanoid" id="K1W9F9"/>
<proteinExistence type="predicted"/>
<evidence type="ECO:0000313" key="2">
    <source>
        <dbReference type="Proteomes" id="UP000006757"/>
    </source>
</evidence>
<reference evidence="1" key="1">
    <citation type="journal article" date="2012" name="Eukaryot. Cell">
        <title>Genome sequence of the Trichosporon asahii environmental strain CBS 8904.</title>
        <authorList>
            <person name="Yang R.Y."/>
            <person name="Li H.T."/>
            <person name="Zhu H."/>
            <person name="Zhou G.P."/>
            <person name="Wang M."/>
            <person name="Wang L."/>
        </authorList>
    </citation>
    <scope>NUCLEOTIDE SEQUENCE [LARGE SCALE GENOMIC DNA]</scope>
    <source>
        <strain evidence="1">CBS 8904</strain>
    </source>
</reference>
<accession>K1W9F9</accession>
<dbReference type="HOGENOM" id="CLU_631913_0_0_1"/>
<organism evidence="1 2">
    <name type="scientific">Trichosporon asahii var. asahii (strain CBS 8904)</name>
    <name type="common">Yeast</name>
    <dbReference type="NCBI Taxonomy" id="1220162"/>
    <lineage>
        <taxon>Eukaryota</taxon>
        <taxon>Fungi</taxon>
        <taxon>Dikarya</taxon>
        <taxon>Basidiomycota</taxon>
        <taxon>Agaricomycotina</taxon>
        <taxon>Tremellomycetes</taxon>
        <taxon>Trichosporonales</taxon>
        <taxon>Trichosporonaceae</taxon>
        <taxon>Trichosporon</taxon>
    </lineage>
</organism>
<keyword evidence="2" id="KW-1185">Reference proteome</keyword>
<evidence type="ECO:0000313" key="1">
    <source>
        <dbReference type="EMBL" id="EKD05438.1"/>
    </source>
</evidence>
<dbReference type="Proteomes" id="UP000006757">
    <property type="component" value="Unassembled WGS sequence"/>
</dbReference>
<dbReference type="OrthoDB" id="10685437at2759"/>
<reference evidence="1" key="2">
    <citation type="submission" date="2012-08" db="EMBL/GenBank/DDBJ databases">
        <authorList>
            <person name="Yang R.-Y."/>
            <person name="Li H.-T."/>
            <person name="Zhu H."/>
            <person name="Zhou G.-P."/>
            <person name="Wang M."/>
            <person name="Wang L."/>
        </authorList>
    </citation>
    <scope>NUCLEOTIDE SEQUENCE</scope>
    <source>
        <strain evidence="1">CBS 8904</strain>
    </source>
</reference>
<protein>
    <submittedName>
        <fullName evidence="1">Uncharacterized protein</fullName>
    </submittedName>
</protein>
<dbReference type="EMBL" id="AMBO01000091">
    <property type="protein sequence ID" value="EKD05438.1"/>
    <property type="molecule type" value="Genomic_DNA"/>
</dbReference>
<comment type="caution">
    <text evidence="1">The sequence shown here is derived from an EMBL/GenBank/DDBJ whole genome shotgun (WGS) entry which is preliminary data.</text>
</comment>